<dbReference type="PANTHER" id="PTHR34184">
    <property type="entry name" value="UPF0718 PROTEIN YCGR"/>
    <property type="match status" value="1"/>
</dbReference>
<dbReference type="Pfam" id="PF03773">
    <property type="entry name" value="ArsP_1"/>
    <property type="match status" value="1"/>
</dbReference>
<dbReference type="EMBL" id="CP001390">
    <property type="protein sequence ID" value="ACM21246.1"/>
    <property type="molecule type" value="Genomic_DNA"/>
</dbReference>
<dbReference type="STRING" id="316067.Geob_2903"/>
<dbReference type="OrthoDB" id="5391655at2"/>
<feature type="transmembrane region" description="Helical" evidence="7">
    <location>
        <begin position="367"/>
        <end position="385"/>
    </location>
</feature>
<dbReference type="AlphaFoldDB" id="B9M2Q0"/>
<feature type="transmembrane region" description="Helical" evidence="7">
    <location>
        <begin position="122"/>
        <end position="149"/>
    </location>
</feature>
<evidence type="ECO:0000256" key="3">
    <source>
        <dbReference type="ARBA" id="ARBA00022475"/>
    </source>
</evidence>
<keyword evidence="5 7" id="KW-1133">Transmembrane helix</keyword>
<reference evidence="8 9" key="1">
    <citation type="submission" date="2009-01" db="EMBL/GenBank/DDBJ databases">
        <title>Complete sequence of Geobacter sp. FRC-32.</title>
        <authorList>
            <consortium name="US DOE Joint Genome Institute"/>
            <person name="Lucas S."/>
            <person name="Copeland A."/>
            <person name="Lapidus A."/>
            <person name="Glavina del Rio T."/>
            <person name="Dalin E."/>
            <person name="Tice H."/>
            <person name="Bruce D."/>
            <person name="Goodwin L."/>
            <person name="Pitluck S."/>
            <person name="Saunders E."/>
            <person name="Brettin T."/>
            <person name="Detter J.C."/>
            <person name="Han C."/>
            <person name="Larimer F."/>
            <person name="Land M."/>
            <person name="Hauser L."/>
            <person name="Kyrpides N."/>
            <person name="Ovchinnikova G."/>
            <person name="Kostka J."/>
            <person name="Richardson P."/>
        </authorList>
    </citation>
    <scope>NUCLEOTIDE SEQUENCE [LARGE SCALE GENOMIC DNA]</scope>
    <source>
        <strain evidence="9">DSM 22248 / JCM 15807 / FRC-32</strain>
    </source>
</reference>
<feature type="transmembrane region" description="Helical" evidence="7">
    <location>
        <begin position="184"/>
        <end position="204"/>
    </location>
</feature>
<keyword evidence="6 7" id="KW-0472">Membrane</keyword>
<accession>B9M2Q0</accession>
<comment type="similarity">
    <text evidence="2">Belongs to the UPF0718 family.</text>
</comment>
<dbReference type="GO" id="GO:0005886">
    <property type="term" value="C:plasma membrane"/>
    <property type="evidence" value="ECO:0007669"/>
    <property type="project" value="UniProtKB-SubCell"/>
</dbReference>
<name>B9M2Q0_GEODF</name>
<comment type="subcellular location">
    <subcellularLocation>
        <location evidence="1">Cell membrane</location>
        <topology evidence="1">Multi-pass membrane protein</topology>
    </subcellularLocation>
</comment>
<protein>
    <submittedName>
        <fullName evidence="8">Membrane protein DUF318</fullName>
    </submittedName>
</protein>
<feature type="transmembrane region" description="Helical" evidence="7">
    <location>
        <begin position="340"/>
        <end position="360"/>
    </location>
</feature>
<evidence type="ECO:0000256" key="7">
    <source>
        <dbReference type="SAM" id="Phobius"/>
    </source>
</evidence>
<keyword evidence="4 7" id="KW-0812">Transmembrane</keyword>
<dbReference type="PANTHER" id="PTHR34184:SF4">
    <property type="entry name" value="UPF0718 PROTEIN YCGR"/>
    <property type="match status" value="1"/>
</dbReference>
<feature type="transmembrane region" description="Helical" evidence="7">
    <location>
        <begin position="304"/>
        <end position="328"/>
    </location>
</feature>
<evidence type="ECO:0000256" key="4">
    <source>
        <dbReference type="ARBA" id="ARBA00022692"/>
    </source>
</evidence>
<sequence>MNLGLTFMKKADACGVHGASSKAANRTLLWMIAASLSLIVWHVWTYGPSGHWAAGDSVDKAFPLLLWGELLDLFSNNHGILAELWDILPYFLVGLLLGGYLRTYKVAVKLQASLRRYGIASVFLASLIGIITPLCACGTLTTAISLLFAGLPLAPVMSLLVTSPLLSPSAFLLTLNDLGPEWTVIRTVSAYAMGVFAGLVAHLLRNRGFKTKELFVEGAIVRGDFHDEDYPDERLRCNCREKFGNRVAVKTSNKFLIFLAKSAEMCWPVGKYILVGVAVGSIVERYVPYQWIYQLFGSKDPLSIVWVTFGSVPLFLHQISASSILAHIKSSLHGTLDSGAALAFIVGGPVTAIPTLALFWSVFKKRVFVLYLVVCIVGTILIAYGSKVLVFVPGVDTGNALFRGVGHLSGGPSAVIEKKGPNVRVILDVNDRRTIAVADSDPIGGQGGIIFDAALDRLKDAARLDNLIYFSNAAQWLEKDGINSKKTILIYGSWRRGGNDTVKFEPLQNALQKHGFTVKVIDRSQAHHLTDKHLADYSQIWMIFGESTAGSRLKDDEIRVLSNFSSDGKGLLIMAGAGEGDEHDMGATNQLSSKLGATFSSYGEYQKEIKVANGSGFFNKASALIGRVLKIFHKA</sequence>
<keyword evidence="9" id="KW-1185">Reference proteome</keyword>
<keyword evidence="3" id="KW-1003">Cell membrane</keyword>
<feature type="transmembrane region" description="Helical" evidence="7">
    <location>
        <begin position="80"/>
        <end position="101"/>
    </location>
</feature>
<evidence type="ECO:0000256" key="2">
    <source>
        <dbReference type="ARBA" id="ARBA00006386"/>
    </source>
</evidence>
<evidence type="ECO:0000313" key="8">
    <source>
        <dbReference type="EMBL" id="ACM21246.1"/>
    </source>
</evidence>
<evidence type="ECO:0000256" key="5">
    <source>
        <dbReference type="ARBA" id="ARBA00022989"/>
    </source>
</evidence>
<proteinExistence type="inferred from homology"/>
<feature type="transmembrane region" description="Helical" evidence="7">
    <location>
        <begin position="27"/>
        <end position="44"/>
    </location>
</feature>
<dbReference type="InterPro" id="IPR005524">
    <property type="entry name" value="DUF318"/>
</dbReference>
<evidence type="ECO:0000313" key="9">
    <source>
        <dbReference type="Proteomes" id="UP000007721"/>
    </source>
</evidence>
<dbReference type="HOGENOM" id="CLU_431347_0_0_7"/>
<evidence type="ECO:0000256" key="6">
    <source>
        <dbReference type="ARBA" id="ARBA00023136"/>
    </source>
</evidence>
<evidence type="ECO:0000256" key="1">
    <source>
        <dbReference type="ARBA" id="ARBA00004651"/>
    </source>
</evidence>
<dbReference type="InterPro" id="IPR052923">
    <property type="entry name" value="UPF0718"/>
</dbReference>
<dbReference type="Proteomes" id="UP000007721">
    <property type="component" value="Chromosome"/>
</dbReference>
<gene>
    <name evidence="8" type="ordered locus">Geob_2903</name>
</gene>
<organism evidence="8 9">
    <name type="scientific">Geotalea daltonii (strain DSM 22248 / JCM 15807 / FRC-32)</name>
    <name type="common">Geobacter daltonii</name>
    <dbReference type="NCBI Taxonomy" id="316067"/>
    <lineage>
        <taxon>Bacteria</taxon>
        <taxon>Pseudomonadati</taxon>
        <taxon>Thermodesulfobacteriota</taxon>
        <taxon>Desulfuromonadia</taxon>
        <taxon>Geobacterales</taxon>
        <taxon>Geobacteraceae</taxon>
        <taxon>Geotalea</taxon>
    </lineage>
</organism>
<dbReference type="eggNOG" id="COG0701">
    <property type="taxonomic scope" value="Bacteria"/>
</dbReference>
<dbReference type="KEGG" id="geo:Geob_2903"/>